<dbReference type="SUPFAM" id="SSF52777">
    <property type="entry name" value="CoA-dependent acyltransferases"/>
    <property type="match status" value="1"/>
</dbReference>
<name>A0A8S3TUK2_MYTED</name>
<protein>
    <submittedName>
        <fullName evidence="1">Uncharacterized protein</fullName>
    </submittedName>
</protein>
<sequence length="188" mass="21691">MEFLSLFENDTVSADNHFHDNATARELDDAFERFKGELDSFWPSLLSHNIKPIVISDQITDTRSDIDITVTSSQCTLKTSISVREFLRKNRISIQEFFITIYQIFLHLATDNEVVSVASYVDIRPFIDRNNICGGLENCVPFIAQFQNDNQEVSCFLRQNVDVIRNQHSWGSCLRNIWKTCLQIHLGV</sequence>
<dbReference type="AlphaFoldDB" id="A0A8S3TUK2"/>
<dbReference type="Proteomes" id="UP000683360">
    <property type="component" value="Unassembled WGS sequence"/>
</dbReference>
<keyword evidence="2" id="KW-1185">Reference proteome</keyword>
<reference evidence="1" key="1">
    <citation type="submission" date="2021-03" db="EMBL/GenBank/DDBJ databases">
        <authorList>
            <person name="Bekaert M."/>
        </authorList>
    </citation>
    <scope>NUCLEOTIDE SEQUENCE</scope>
</reference>
<dbReference type="EMBL" id="CAJPWZ010002206">
    <property type="protein sequence ID" value="CAG2233394.1"/>
    <property type="molecule type" value="Genomic_DNA"/>
</dbReference>
<gene>
    <name evidence="1" type="ORF">MEDL_46008</name>
</gene>
<accession>A0A8S3TUK2</accession>
<comment type="caution">
    <text evidence="1">The sequence shown here is derived from an EMBL/GenBank/DDBJ whole genome shotgun (WGS) entry which is preliminary data.</text>
</comment>
<proteinExistence type="predicted"/>
<organism evidence="1 2">
    <name type="scientific">Mytilus edulis</name>
    <name type="common">Blue mussel</name>
    <dbReference type="NCBI Taxonomy" id="6550"/>
    <lineage>
        <taxon>Eukaryota</taxon>
        <taxon>Metazoa</taxon>
        <taxon>Spiralia</taxon>
        <taxon>Lophotrochozoa</taxon>
        <taxon>Mollusca</taxon>
        <taxon>Bivalvia</taxon>
        <taxon>Autobranchia</taxon>
        <taxon>Pteriomorphia</taxon>
        <taxon>Mytilida</taxon>
        <taxon>Mytiloidea</taxon>
        <taxon>Mytilidae</taxon>
        <taxon>Mytilinae</taxon>
        <taxon>Mytilus</taxon>
    </lineage>
</organism>
<evidence type="ECO:0000313" key="1">
    <source>
        <dbReference type="EMBL" id="CAG2233394.1"/>
    </source>
</evidence>
<evidence type="ECO:0000313" key="2">
    <source>
        <dbReference type="Proteomes" id="UP000683360"/>
    </source>
</evidence>